<dbReference type="OrthoDB" id="10659665at2759"/>
<sequence length="223" mass="23649">MFGCFAGQRADSQTSRTQKTCQQSKLAGRHRYLCCANVPSTSTTLTFTQPIGSLGRSFRTRAEPGPDLDTCAHAHCTYAYACLAIAGGPSTNSLQTADLSLFKFHLGTSPCDPLTAVHQASLPPRRDRPPRMLLVSKGVKVQGENRPGTRALTDSQHCGDGGREGSTKRFLAGGGGVRAYSPSIKAVFSAPAASVFNDPFVTRPCPPPRLHCSVAGLMLIAVD</sequence>
<accession>A0A371DS20</accession>
<protein>
    <submittedName>
        <fullName evidence="2">Uncharacterized protein</fullName>
    </submittedName>
</protein>
<keyword evidence="3" id="KW-1185">Reference proteome</keyword>
<dbReference type="AlphaFoldDB" id="A0A371DS20"/>
<feature type="region of interest" description="Disordered" evidence="1">
    <location>
        <begin position="144"/>
        <end position="166"/>
    </location>
</feature>
<proteinExistence type="predicted"/>
<name>A0A371DS20_9APHY</name>
<evidence type="ECO:0000256" key="1">
    <source>
        <dbReference type="SAM" id="MobiDB-lite"/>
    </source>
</evidence>
<evidence type="ECO:0000313" key="3">
    <source>
        <dbReference type="Proteomes" id="UP000256964"/>
    </source>
</evidence>
<reference evidence="2 3" key="1">
    <citation type="journal article" date="2018" name="Biotechnol. Biofuels">
        <title>Integrative visual omics of the white-rot fungus Polyporus brumalis exposes the biotechnological potential of its oxidative enzymes for delignifying raw plant biomass.</title>
        <authorList>
            <person name="Miyauchi S."/>
            <person name="Rancon A."/>
            <person name="Drula E."/>
            <person name="Hage H."/>
            <person name="Chaduli D."/>
            <person name="Favel A."/>
            <person name="Grisel S."/>
            <person name="Henrissat B."/>
            <person name="Herpoel-Gimbert I."/>
            <person name="Ruiz-Duenas F.J."/>
            <person name="Chevret D."/>
            <person name="Hainaut M."/>
            <person name="Lin J."/>
            <person name="Wang M."/>
            <person name="Pangilinan J."/>
            <person name="Lipzen A."/>
            <person name="Lesage-Meessen L."/>
            <person name="Navarro D."/>
            <person name="Riley R."/>
            <person name="Grigoriev I.V."/>
            <person name="Zhou S."/>
            <person name="Raouche S."/>
            <person name="Rosso M.N."/>
        </authorList>
    </citation>
    <scope>NUCLEOTIDE SEQUENCE [LARGE SCALE GENOMIC DNA]</scope>
    <source>
        <strain evidence="2 3">BRFM 1820</strain>
    </source>
</reference>
<evidence type="ECO:0000313" key="2">
    <source>
        <dbReference type="EMBL" id="RDX55332.1"/>
    </source>
</evidence>
<gene>
    <name evidence="2" type="ORF">OH76DRAFT_732699</name>
</gene>
<organism evidence="2 3">
    <name type="scientific">Lentinus brumalis</name>
    <dbReference type="NCBI Taxonomy" id="2498619"/>
    <lineage>
        <taxon>Eukaryota</taxon>
        <taxon>Fungi</taxon>
        <taxon>Dikarya</taxon>
        <taxon>Basidiomycota</taxon>
        <taxon>Agaricomycotina</taxon>
        <taxon>Agaricomycetes</taxon>
        <taxon>Polyporales</taxon>
        <taxon>Polyporaceae</taxon>
        <taxon>Lentinus</taxon>
    </lineage>
</organism>
<dbReference type="Proteomes" id="UP000256964">
    <property type="component" value="Unassembled WGS sequence"/>
</dbReference>
<dbReference type="EMBL" id="KZ857382">
    <property type="protein sequence ID" value="RDX55332.1"/>
    <property type="molecule type" value="Genomic_DNA"/>
</dbReference>